<evidence type="ECO:0000256" key="1">
    <source>
        <dbReference type="SAM" id="MobiDB-lite"/>
    </source>
</evidence>
<name>A0ABW3M5B7_9PSEU</name>
<dbReference type="InterPro" id="IPR012341">
    <property type="entry name" value="6hp_glycosidase-like_sf"/>
</dbReference>
<feature type="region of interest" description="Disordered" evidence="1">
    <location>
        <begin position="623"/>
        <end position="648"/>
    </location>
</feature>
<evidence type="ECO:0000259" key="3">
    <source>
        <dbReference type="Pfam" id="PF22124"/>
    </source>
</evidence>
<dbReference type="InterPro" id="IPR008928">
    <property type="entry name" value="6-hairpin_glycosidase_sf"/>
</dbReference>
<gene>
    <name evidence="4" type="ORF">ACFQ1S_06545</name>
</gene>
<sequence>GTNYVPNAGVGFMDAATDPLALAKTKAANALKIPGDALLATHVRDYRSLYDRMTVNLGQSTRNQRAMDTWSRLVVRGTPGAAADPELEASYLQFARYLMISGSRDSLPLNLQGLWVHNNTPDWMADYHTDVNVQMNYWFADRAGLGECFEPFARYCEAQVGSWTAATQQLFLDPRNRFRNSSGKVAGWAVAFSTNIYGGSGWWWHSAGNAWLCNSLWEHYEHTQDRAYLGRIHPILKGACEFWQNRLVEDPTTGKLVADHDWSPEHGPQDAKGITYAQELVWDLFEHFRAASTVLDKDRAYAQTLAGLQERLYMAVVSPKSGWYEEWMSPDNLGETTHRHLSPLIGFFPGDRIKYDSSPADIVNGVRNLLIARGMESFGWACSWRAMCWARLKDAERAYQLVMTVMRPSVGHSNGTAPNLFDMYDLGDRSIFQIDANFGAPTASAAGGPCDPPVNKIACENDSHVDQETDQWQVQAYDDSIVGYADDISYAPGNTVKFKVKTTATQYQLNIYRLGYYHGKGARLMQSIDRTGAATQPACQVDTYNATTNPNGTGMVDCGNWNTTFTWTVPTTATSGLYYAVLHREYSDGSIGESEIVFVVRDDSSHADIMFQTSDETWQAYNTFGNPTSQTDTTPKGQSLYSGEGPGNGGSSYKVSYNRPILGGNNENFIFNAEYPMLKFLESNGYDMSYTTDVDTARRGNLIQNHKVFMPVGHDEYWSNEQRSNVEAARAAGVNLAFVTGNDIFWKTRWETSPADPLHTSWRTVVCYKETKPGQVDPNQTTWTGTWRDPRMSPPKDGGKPENALLGNLFTVNGVRTDRLSVPAAYGKLRLWRNSGIQNMNPGDIKNFQPGTLGYEWNSVEDNGFQPAGVAQLSHTTVAMTDPNQGLYVLQNYGDVYGTGTKTHALTLYRYQPSGALVFGAGTVQWSWGLENDHLDANGTPTADKAMQQATVNLLADMDNV</sequence>
<reference evidence="5" key="1">
    <citation type="journal article" date="2019" name="Int. J. Syst. Evol. Microbiol.">
        <title>The Global Catalogue of Microorganisms (GCM) 10K type strain sequencing project: providing services to taxonomists for standard genome sequencing and annotation.</title>
        <authorList>
            <consortium name="The Broad Institute Genomics Platform"/>
            <consortium name="The Broad Institute Genome Sequencing Center for Infectious Disease"/>
            <person name="Wu L."/>
            <person name="Ma J."/>
        </authorList>
    </citation>
    <scope>NUCLEOTIDE SEQUENCE [LARGE SCALE GENOMIC DNA]</scope>
    <source>
        <strain evidence="5">JCM 31486</strain>
    </source>
</reference>
<dbReference type="PANTHER" id="PTHR31084">
    <property type="entry name" value="ALPHA-L-FUCOSIDASE 2"/>
    <property type="match status" value="1"/>
</dbReference>
<proteinExistence type="predicted"/>
<protein>
    <submittedName>
        <fullName evidence="4">N,N-dimethylformamidase beta subunit family domain-containing protein</fullName>
    </submittedName>
</protein>
<comment type="caution">
    <text evidence="4">The sequence shown here is derived from an EMBL/GenBank/DDBJ whole genome shotgun (WGS) entry which is preliminary data.</text>
</comment>
<keyword evidence="5" id="KW-1185">Reference proteome</keyword>
<dbReference type="InterPro" id="IPR046540">
    <property type="entry name" value="DMFA2_C"/>
</dbReference>
<dbReference type="EMBL" id="JBHTIS010000251">
    <property type="protein sequence ID" value="MFD1045268.1"/>
    <property type="molecule type" value="Genomic_DNA"/>
</dbReference>
<dbReference type="Proteomes" id="UP001597045">
    <property type="component" value="Unassembled WGS sequence"/>
</dbReference>
<feature type="non-terminal residue" evidence="4">
    <location>
        <position position="961"/>
    </location>
</feature>
<feature type="region of interest" description="Disordered" evidence="1">
    <location>
        <begin position="776"/>
        <end position="802"/>
    </location>
</feature>
<feature type="non-terminal residue" evidence="4">
    <location>
        <position position="1"/>
    </location>
</feature>
<evidence type="ECO:0000313" key="4">
    <source>
        <dbReference type="EMBL" id="MFD1045268.1"/>
    </source>
</evidence>
<dbReference type="PANTHER" id="PTHR31084:SF3">
    <property type="entry name" value="ALPHA-FUCOSIDASE A"/>
    <property type="match status" value="1"/>
</dbReference>
<accession>A0ABW3M5B7</accession>
<dbReference type="Pfam" id="PF22124">
    <property type="entry name" value="Glyco_hydro_95_cat"/>
    <property type="match status" value="1"/>
</dbReference>
<feature type="compositionally biased region" description="Polar residues" evidence="1">
    <location>
        <begin position="623"/>
        <end position="641"/>
    </location>
</feature>
<dbReference type="Pfam" id="PF20254">
    <property type="entry name" value="DMFA2_C"/>
    <property type="match status" value="1"/>
</dbReference>
<evidence type="ECO:0000313" key="5">
    <source>
        <dbReference type="Proteomes" id="UP001597045"/>
    </source>
</evidence>
<dbReference type="Gene3D" id="1.50.10.10">
    <property type="match status" value="1"/>
</dbReference>
<feature type="domain" description="Glycosyl hydrolase family 95 catalytic" evidence="3">
    <location>
        <begin position="36"/>
        <end position="443"/>
    </location>
</feature>
<feature type="domain" description="N,N-dimethylformamidase beta subunit-like C-terminal" evidence="2">
    <location>
        <begin position="509"/>
        <end position="933"/>
    </location>
</feature>
<evidence type="ECO:0000259" key="2">
    <source>
        <dbReference type="Pfam" id="PF20254"/>
    </source>
</evidence>
<dbReference type="SUPFAM" id="SSF48208">
    <property type="entry name" value="Six-hairpin glycosidases"/>
    <property type="match status" value="1"/>
</dbReference>
<organism evidence="4 5">
    <name type="scientific">Kibdelosporangium lantanae</name>
    <dbReference type="NCBI Taxonomy" id="1497396"/>
    <lineage>
        <taxon>Bacteria</taxon>
        <taxon>Bacillati</taxon>
        <taxon>Actinomycetota</taxon>
        <taxon>Actinomycetes</taxon>
        <taxon>Pseudonocardiales</taxon>
        <taxon>Pseudonocardiaceae</taxon>
        <taxon>Kibdelosporangium</taxon>
    </lineage>
</organism>
<dbReference type="InterPro" id="IPR054363">
    <property type="entry name" value="GH95_cat"/>
</dbReference>